<evidence type="ECO:0000313" key="2">
    <source>
        <dbReference type="Proteomes" id="UP000807342"/>
    </source>
</evidence>
<sequence length="71" mass="7713">MLLEDALCEPPGAVEVPKTAKRVFYGGAPMDKQAGKQLLEMGVPIVNLYGTAEINIPHIRSSIFISDWGDL</sequence>
<dbReference type="EMBL" id="MU151737">
    <property type="protein sequence ID" value="KAF9441954.1"/>
    <property type="molecule type" value="Genomic_DNA"/>
</dbReference>
<comment type="caution">
    <text evidence="1">The sequence shown here is derived from an EMBL/GenBank/DDBJ whole genome shotgun (WGS) entry which is preliminary data.</text>
</comment>
<keyword evidence="2" id="KW-1185">Reference proteome</keyword>
<dbReference type="Gene3D" id="3.40.50.12780">
    <property type="entry name" value="N-terminal domain of ligase-like"/>
    <property type="match status" value="1"/>
</dbReference>
<protein>
    <submittedName>
        <fullName evidence="1">Uncharacterized protein</fullName>
    </submittedName>
</protein>
<dbReference type="Proteomes" id="UP000807342">
    <property type="component" value="Unassembled WGS sequence"/>
</dbReference>
<reference evidence="1" key="1">
    <citation type="submission" date="2020-11" db="EMBL/GenBank/DDBJ databases">
        <authorList>
            <consortium name="DOE Joint Genome Institute"/>
            <person name="Ahrendt S."/>
            <person name="Riley R."/>
            <person name="Andreopoulos W."/>
            <person name="Labutti K."/>
            <person name="Pangilinan J."/>
            <person name="Ruiz-Duenas F.J."/>
            <person name="Barrasa J.M."/>
            <person name="Sanchez-Garcia M."/>
            <person name="Camarero S."/>
            <person name="Miyauchi S."/>
            <person name="Serrano A."/>
            <person name="Linde D."/>
            <person name="Babiker R."/>
            <person name="Drula E."/>
            <person name="Ayuso-Fernandez I."/>
            <person name="Pacheco R."/>
            <person name="Padilla G."/>
            <person name="Ferreira P."/>
            <person name="Barriuso J."/>
            <person name="Kellner H."/>
            <person name="Castanera R."/>
            <person name="Alfaro M."/>
            <person name="Ramirez L."/>
            <person name="Pisabarro A.G."/>
            <person name="Kuo A."/>
            <person name="Tritt A."/>
            <person name="Lipzen A."/>
            <person name="He G."/>
            <person name="Yan M."/>
            <person name="Ng V."/>
            <person name="Cullen D."/>
            <person name="Martin F."/>
            <person name="Rosso M.-N."/>
            <person name="Henrissat B."/>
            <person name="Hibbett D."/>
            <person name="Martinez A.T."/>
            <person name="Grigoriev I.V."/>
        </authorList>
    </citation>
    <scope>NUCLEOTIDE SEQUENCE</scope>
    <source>
        <strain evidence="1">MF-IS2</strain>
    </source>
</reference>
<evidence type="ECO:0000313" key="1">
    <source>
        <dbReference type="EMBL" id="KAF9441954.1"/>
    </source>
</evidence>
<dbReference type="SUPFAM" id="SSF56801">
    <property type="entry name" value="Acetyl-CoA synthetase-like"/>
    <property type="match status" value="1"/>
</dbReference>
<gene>
    <name evidence="1" type="ORF">P691DRAFT_811596</name>
</gene>
<accession>A0A9P6BXR2</accession>
<organism evidence="1 2">
    <name type="scientific">Macrolepiota fuliginosa MF-IS2</name>
    <dbReference type="NCBI Taxonomy" id="1400762"/>
    <lineage>
        <taxon>Eukaryota</taxon>
        <taxon>Fungi</taxon>
        <taxon>Dikarya</taxon>
        <taxon>Basidiomycota</taxon>
        <taxon>Agaricomycotina</taxon>
        <taxon>Agaricomycetes</taxon>
        <taxon>Agaricomycetidae</taxon>
        <taxon>Agaricales</taxon>
        <taxon>Agaricineae</taxon>
        <taxon>Agaricaceae</taxon>
        <taxon>Macrolepiota</taxon>
    </lineage>
</organism>
<dbReference type="AlphaFoldDB" id="A0A9P6BXR2"/>
<name>A0A9P6BXR2_9AGAR</name>
<dbReference type="OrthoDB" id="429813at2759"/>
<proteinExistence type="predicted"/>
<dbReference type="InterPro" id="IPR042099">
    <property type="entry name" value="ANL_N_sf"/>
</dbReference>